<keyword evidence="1" id="KW-0812">Transmembrane</keyword>
<dbReference type="Pfam" id="PF00674">
    <property type="entry name" value="DUP"/>
    <property type="match status" value="1"/>
</dbReference>
<dbReference type="EMBL" id="BTGD01000018">
    <property type="protein sequence ID" value="GMM58112.1"/>
    <property type="molecule type" value="Genomic_DNA"/>
</dbReference>
<evidence type="ECO:0000256" key="1">
    <source>
        <dbReference type="SAM" id="Phobius"/>
    </source>
</evidence>
<protein>
    <submittedName>
        <fullName evidence="2">Uncharacterized protein</fullName>
    </submittedName>
</protein>
<accession>A0AAV5S3B7</accession>
<comment type="caution">
    <text evidence="2">The sequence shown here is derived from an EMBL/GenBank/DDBJ whole genome shotgun (WGS) entry which is preliminary data.</text>
</comment>
<dbReference type="AlphaFoldDB" id="A0AAV5S3B7"/>
<proteinExistence type="predicted"/>
<dbReference type="InterPro" id="IPR001142">
    <property type="entry name" value="DUP/COS"/>
</dbReference>
<feature type="transmembrane region" description="Helical" evidence="1">
    <location>
        <begin position="20"/>
        <end position="40"/>
    </location>
</feature>
<dbReference type="Proteomes" id="UP001377567">
    <property type="component" value="Unassembled WGS sequence"/>
</dbReference>
<keyword evidence="3" id="KW-1185">Reference proteome</keyword>
<name>A0AAV5S3B7_MAUHU</name>
<organism evidence="2 3">
    <name type="scientific">Maudiozyma humilis</name>
    <name type="common">Sour dough yeast</name>
    <name type="synonym">Kazachstania humilis</name>
    <dbReference type="NCBI Taxonomy" id="51915"/>
    <lineage>
        <taxon>Eukaryota</taxon>
        <taxon>Fungi</taxon>
        <taxon>Dikarya</taxon>
        <taxon>Ascomycota</taxon>
        <taxon>Saccharomycotina</taxon>
        <taxon>Saccharomycetes</taxon>
        <taxon>Saccharomycetales</taxon>
        <taxon>Saccharomycetaceae</taxon>
        <taxon>Maudiozyma</taxon>
    </lineage>
</organism>
<feature type="transmembrane region" description="Helical" evidence="1">
    <location>
        <begin position="52"/>
        <end position="75"/>
    </location>
</feature>
<keyword evidence="1" id="KW-0472">Membrane</keyword>
<reference evidence="2 3" key="1">
    <citation type="journal article" date="2023" name="Elife">
        <title>Identification of key yeast species and microbe-microbe interactions impacting larval growth of Drosophila in the wild.</title>
        <authorList>
            <person name="Mure A."/>
            <person name="Sugiura Y."/>
            <person name="Maeda R."/>
            <person name="Honda K."/>
            <person name="Sakurai N."/>
            <person name="Takahashi Y."/>
            <person name="Watada M."/>
            <person name="Katoh T."/>
            <person name="Gotoh A."/>
            <person name="Gotoh Y."/>
            <person name="Taniguchi I."/>
            <person name="Nakamura K."/>
            <person name="Hayashi T."/>
            <person name="Katayama T."/>
            <person name="Uemura T."/>
            <person name="Hattori Y."/>
        </authorList>
    </citation>
    <scope>NUCLEOTIDE SEQUENCE [LARGE SCALE GENOMIC DNA]</scope>
    <source>
        <strain evidence="2 3">KH-74</strain>
    </source>
</reference>
<evidence type="ECO:0000313" key="2">
    <source>
        <dbReference type="EMBL" id="GMM58112.1"/>
    </source>
</evidence>
<sequence length="203" mass="22538">MPGFRMNPTNPLTLGLCKLLLNVYFPIYVILSIASIIHAARKWSTDALGPFIALHLAVNVPCCIGLIVFISTFHIDNFSLTLDSKIKFYAEITECRPNCTLPTWNVVCSRMNAYLVENDVSFRFVNGYHCLRLFQCWSDPNWSPNGGPNEGTAATLQKARNLAMGAYKESDASYWNSRCPVLATDPAHLTSITKDKVDGSVAN</sequence>
<gene>
    <name evidence="2" type="ORF">DAKH74_047280</name>
</gene>
<keyword evidence="1" id="KW-1133">Transmembrane helix</keyword>
<evidence type="ECO:0000313" key="3">
    <source>
        <dbReference type="Proteomes" id="UP001377567"/>
    </source>
</evidence>